<dbReference type="InterPro" id="IPR048538">
    <property type="entry name" value="Rrn7_cyclin_C"/>
</dbReference>
<feature type="region of interest" description="Disordered" evidence="12">
    <location>
        <begin position="696"/>
        <end position="715"/>
    </location>
</feature>
<evidence type="ECO:0000259" key="14">
    <source>
        <dbReference type="Pfam" id="PF20645"/>
    </source>
</evidence>
<dbReference type="InParanoid" id="A0A482XNL0"/>
<comment type="similarity">
    <text evidence="2">Belongs to the RRN7/TAF1B family.</text>
</comment>
<organism evidence="15 16">
    <name type="scientific">Laodelphax striatellus</name>
    <name type="common">Small brown planthopper</name>
    <name type="synonym">Delphax striatella</name>
    <dbReference type="NCBI Taxonomy" id="195883"/>
    <lineage>
        <taxon>Eukaryota</taxon>
        <taxon>Metazoa</taxon>
        <taxon>Ecdysozoa</taxon>
        <taxon>Arthropoda</taxon>
        <taxon>Hexapoda</taxon>
        <taxon>Insecta</taxon>
        <taxon>Pterygota</taxon>
        <taxon>Neoptera</taxon>
        <taxon>Paraneoptera</taxon>
        <taxon>Hemiptera</taxon>
        <taxon>Auchenorrhyncha</taxon>
        <taxon>Fulgoroidea</taxon>
        <taxon>Delphacidae</taxon>
        <taxon>Criomorphinae</taxon>
        <taxon>Laodelphax</taxon>
    </lineage>
</organism>
<dbReference type="PANTHER" id="PTHR31576">
    <property type="entry name" value="TATA BOX-BINDING PROTEIN-ASSOCIATED FACTOR RNA POLYMERASE I SUBUNIT B"/>
    <property type="match status" value="1"/>
</dbReference>
<keyword evidence="6" id="KW-0862">Zinc</keyword>
<sequence length="790" mass="90815">MGVCSTCGSSEFYTNDGFYFCSRCQTQLEGDQEVIFEEGTVSQGKKVRDQKKDISKNESEYLTSWEVYNYTLKFLVDRMIDLGASKDLKPIVLQLWATYLSRLEIAFCSSDDALHVNLSTKKRDVKILTGKIGKKPDNKRSASFFATKIYKKKRSAKKYKSTFSGKLDESAPDSNRVRSGHFTKFKRKIAAAEYSMSQEIMQESSQILSQTQTLESIGDNKSANDSPRLIMNKPSKLFWKTMKTAMSGKKRAEKKEILLKVIRSLEKTCQNVSLASVWALLQLGMILSRQKATLSDTIRWNLEGHVSHRQVIELLPPDVQGEYLNKLLRNRRLTHLGLKLTMARIANYISITYFPPTNFNELIARYMKELNLPGSLMNKVRILFLLCKPKEFFNDKELAFDCELITMAYIIIILKLFLGLNGKTEFNLSKLSNHLNRKTGQGGKKYFSWTEWTRYIECRKYVVADYHYPTRITHFPNQKFVQSDKNSFLNFVREKKIVACKKREATEWENHVTQALEEMGAPDTSSRKFQPSLTPLTSYVNLILDDTSCQLSTQATNLLSENFTEHNLILPDMYARLSKSHKLSINVNRASLRPIRISNFESMTDDPVPHSFENLKVEALIVDDQNTNLATLKSPVTSEEKTSSPNKRLVMSPKTPKSSVSKKRKRRSSVSIHDINVSKIAENLLKKRLIEVAKEKDSNNDVDSRANNGHEESKVESFTVDNPYAHYWVMHFKESITKDDFKNLSRQLFPVTFYWLLHECSNMISVSADDLYSYIMKVEKNVHSKLNLAK</sequence>
<evidence type="ECO:0000313" key="16">
    <source>
        <dbReference type="Proteomes" id="UP000291343"/>
    </source>
</evidence>
<proteinExistence type="inferred from homology"/>
<keyword evidence="5" id="KW-0863">Zinc-finger</keyword>
<keyword evidence="16" id="KW-1185">Reference proteome</keyword>
<evidence type="ECO:0000256" key="7">
    <source>
        <dbReference type="ARBA" id="ARBA00023015"/>
    </source>
</evidence>
<dbReference type="InterPro" id="IPR021752">
    <property type="entry name" value="TF_Rrn7_Zf"/>
</dbReference>
<dbReference type="GO" id="GO:0042790">
    <property type="term" value="P:nucleolar large rRNA transcription by RNA polymerase I"/>
    <property type="evidence" value="ECO:0007669"/>
    <property type="project" value="TreeGrafter"/>
</dbReference>
<feature type="region of interest" description="Disordered" evidence="12">
    <location>
        <begin position="632"/>
        <end position="670"/>
    </location>
</feature>
<keyword evidence="8" id="KW-0238">DNA-binding</keyword>
<evidence type="ECO:0000256" key="1">
    <source>
        <dbReference type="ARBA" id="ARBA00004604"/>
    </source>
</evidence>
<dbReference type="PANTHER" id="PTHR31576:SF2">
    <property type="entry name" value="TATA BOX-BINDING PROTEIN-ASSOCIATED FACTOR RNA POLYMERASE I SUBUNIT B"/>
    <property type="match status" value="1"/>
</dbReference>
<accession>A0A482XNL0</accession>
<evidence type="ECO:0000256" key="9">
    <source>
        <dbReference type="ARBA" id="ARBA00023163"/>
    </source>
</evidence>
<keyword evidence="9" id="KW-0804">Transcription</keyword>
<keyword evidence="10" id="KW-0539">Nucleus</keyword>
<keyword evidence="7" id="KW-0805">Transcription regulation</keyword>
<dbReference type="InterPro" id="IPR033599">
    <property type="entry name" value="TAF1B/Rrn7"/>
</dbReference>
<reference evidence="15 16" key="1">
    <citation type="journal article" date="2017" name="Gigascience">
        <title>Genome sequence of the small brown planthopper, Laodelphax striatellus.</title>
        <authorList>
            <person name="Zhu J."/>
            <person name="Jiang F."/>
            <person name="Wang X."/>
            <person name="Yang P."/>
            <person name="Bao Y."/>
            <person name="Zhao W."/>
            <person name="Wang W."/>
            <person name="Lu H."/>
            <person name="Wang Q."/>
            <person name="Cui N."/>
            <person name="Li J."/>
            <person name="Chen X."/>
            <person name="Luo L."/>
            <person name="Yu J."/>
            <person name="Kang L."/>
            <person name="Cui F."/>
        </authorList>
    </citation>
    <scope>NUCLEOTIDE SEQUENCE [LARGE SCALE GENOMIC DNA]</scope>
    <source>
        <strain evidence="15">Lst14</strain>
    </source>
</reference>
<evidence type="ECO:0000259" key="13">
    <source>
        <dbReference type="Pfam" id="PF11781"/>
    </source>
</evidence>
<dbReference type="FunCoup" id="A0A482XNL0">
    <property type="interactions" value="439"/>
</dbReference>
<keyword evidence="4" id="KW-0479">Metal-binding</keyword>
<dbReference type="Pfam" id="PF11781">
    <property type="entry name" value="Zn_ribbon_RRN7"/>
    <property type="match status" value="1"/>
</dbReference>
<evidence type="ECO:0000256" key="3">
    <source>
        <dbReference type="ARBA" id="ARBA00018994"/>
    </source>
</evidence>
<protein>
    <recommendedName>
        <fullName evidence="3">TATA box-binding protein-associated factor RNA polymerase I subunit B</fullName>
    </recommendedName>
    <alternativeName>
        <fullName evidence="11">TATA box-binding protein-associated factor 1B</fullName>
    </alternativeName>
</protein>
<evidence type="ECO:0000256" key="2">
    <source>
        <dbReference type="ARBA" id="ARBA00006899"/>
    </source>
</evidence>
<evidence type="ECO:0000256" key="4">
    <source>
        <dbReference type="ARBA" id="ARBA00022723"/>
    </source>
</evidence>
<dbReference type="Pfam" id="PF20645">
    <property type="entry name" value="Rrn7_cyclin_C"/>
    <property type="match status" value="1"/>
</dbReference>
<feature type="domain" description="RRN7-type" evidence="13">
    <location>
        <begin position="3"/>
        <end position="29"/>
    </location>
</feature>
<evidence type="ECO:0000256" key="5">
    <source>
        <dbReference type="ARBA" id="ARBA00022771"/>
    </source>
</evidence>
<dbReference type="GO" id="GO:0005668">
    <property type="term" value="C:RNA polymerase transcription factor SL1 complex"/>
    <property type="evidence" value="ECO:0007669"/>
    <property type="project" value="TreeGrafter"/>
</dbReference>
<evidence type="ECO:0000256" key="11">
    <source>
        <dbReference type="ARBA" id="ARBA00032500"/>
    </source>
</evidence>
<evidence type="ECO:0000256" key="10">
    <source>
        <dbReference type="ARBA" id="ARBA00023242"/>
    </source>
</evidence>
<dbReference type="GO" id="GO:0001164">
    <property type="term" value="F:RNA polymerase I core promoter sequence-specific DNA binding"/>
    <property type="evidence" value="ECO:0007669"/>
    <property type="project" value="InterPro"/>
</dbReference>
<name>A0A482XNL0_LAOST</name>
<dbReference type="OrthoDB" id="10069252at2759"/>
<dbReference type="STRING" id="195883.A0A482XNL0"/>
<dbReference type="AlphaFoldDB" id="A0A482XNL0"/>
<gene>
    <name evidence="15" type="ORF">LSTR_LSTR004903</name>
</gene>
<evidence type="ECO:0000313" key="15">
    <source>
        <dbReference type="EMBL" id="RZF47194.1"/>
    </source>
</evidence>
<dbReference type="Proteomes" id="UP000291343">
    <property type="component" value="Unassembled WGS sequence"/>
</dbReference>
<feature type="domain" description="Rrn7/TAF1B C-terminal cyclin" evidence="14">
    <location>
        <begin position="352"/>
        <end position="505"/>
    </location>
</feature>
<comment type="subcellular location">
    <subcellularLocation>
        <location evidence="1">Nucleus</location>
        <location evidence="1">Nucleolus</location>
    </subcellularLocation>
</comment>
<evidence type="ECO:0000256" key="6">
    <source>
        <dbReference type="ARBA" id="ARBA00022833"/>
    </source>
</evidence>
<dbReference type="GO" id="GO:0070860">
    <property type="term" value="C:RNA polymerase I core factor complex"/>
    <property type="evidence" value="ECO:0007669"/>
    <property type="project" value="InterPro"/>
</dbReference>
<evidence type="ECO:0000256" key="12">
    <source>
        <dbReference type="SAM" id="MobiDB-lite"/>
    </source>
</evidence>
<dbReference type="GO" id="GO:0008270">
    <property type="term" value="F:zinc ion binding"/>
    <property type="evidence" value="ECO:0007669"/>
    <property type="project" value="UniProtKB-KW"/>
</dbReference>
<comment type="caution">
    <text evidence="15">The sequence shown here is derived from an EMBL/GenBank/DDBJ whole genome shotgun (WGS) entry which is preliminary data.</text>
</comment>
<evidence type="ECO:0000256" key="8">
    <source>
        <dbReference type="ARBA" id="ARBA00023125"/>
    </source>
</evidence>
<dbReference type="EMBL" id="QKKF02004629">
    <property type="protein sequence ID" value="RZF47194.1"/>
    <property type="molecule type" value="Genomic_DNA"/>
</dbReference>